<dbReference type="PANTHER" id="PTHR37811">
    <property type="entry name" value="BLL5343 PROTEIN"/>
    <property type="match status" value="1"/>
</dbReference>
<name>A0A8J2Y6V5_9PROT</name>
<dbReference type="InterPro" id="IPR052936">
    <property type="entry name" value="Jasmonate_Hydroxylase-like"/>
</dbReference>
<evidence type="ECO:0000313" key="2">
    <source>
        <dbReference type="EMBL" id="GGD08161.1"/>
    </source>
</evidence>
<dbReference type="AlphaFoldDB" id="A0A8J2Y6V5"/>
<dbReference type="Pfam" id="PF03992">
    <property type="entry name" value="ABM"/>
    <property type="match status" value="1"/>
</dbReference>
<keyword evidence="3" id="KW-1185">Reference proteome</keyword>
<dbReference type="RefSeq" id="WP_206711234.1">
    <property type="nucleotide sequence ID" value="NZ_BMGH01000001.1"/>
</dbReference>
<proteinExistence type="predicted"/>
<comment type="caution">
    <text evidence="2">The sequence shown here is derived from an EMBL/GenBank/DDBJ whole genome shotgun (WGS) entry which is preliminary data.</text>
</comment>
<protein>
    <recommendedName>
        <fullName evidence="1">ABM domain-containing protein</fullName>
    </recommendedName>
</protein>
<reference evidence="2" key="1">
    <citation type="journal article" date="2014" name="Int. J. Syst. Evol. Microbiol.">
        <title>Complete genome sequence of Corynebacterium casei LMG S-19264T (=DSM 44701T), isolated from a smear-ripened cheese.</title>
        <authorList>
            <consortium name="US DOE Joint Genome Institute (JGI-PGF)"/>
            <person name="Walter F."/>
            <person name="Albersmeier A."/>
            <person name="Kalinowski J."/>
            <person name="Ruckert C."/>
        </authorList>
    </citation>
    <scope>NUCLEOTIDE SEQUENCE</scope>
    <source>
        <strain evidence="2">CGMCC 1.12921</strain>
    </source>
</reference>
<dbReference type="InterPro" id="IPR011008">
    <property type="entry name" value="Dimeric_a/b-barrel"/>
</dbReference>
<feature type="domain" description="ABM" evidence="1">
    <location>
        <begin position="30"/>
        <end position="85"/>
    </location>
</feature>
<dbReference type="EMBL" id="BMGH01000001">
    <property type="protein sequence ID" value="GGD08161.1"/>
    <property type="molecule type" value="Genomic_DNA"/>
</dbReference>
<dbReference type="SUPFAM" id="SSF54909">
    <property type="entry name" value="Dimeric alpha+beta barrel"/>
    <property type="match status" value="1"/>
</dbReference>
<sequence>MMGRFAEGLVPPYFAVIFANQLRDPAPGYEAMAERMAALAETMPGYLGVESTRDAEGFGLTVSYWESEAAIAHWKKQSDHLAAQDTGMREWYARYHLRVARIERAYAGPDGRPALT</sequence>
<dbReference type="Proteomes" id="UP000613582">
    <property type="component" value="Unassembled WGS sequence"/>
</dbReference>
<evidence type="ECO:0000259" key="1">
    <source>
        <dbReference type="Pfam" id="PF03992"/>
    </source>
</evidence>
<accession>A0A8J2Y6V5</accession>
<organism evidence="2 3">
    <name type="scientific">Aquisalinus flavus</name>
    <dbReference type="NCBI Taxonomy" id="1526572"/>
    <lineage>
        <taxon>Bacteria</taxon>
        <taxon>Pseudomonadati</taxon>
        <taxon>Pseudomonadota</taxon>
        <taxon>Alphaproteobacteria</taxon>
        <taxon>Parvularculales</taxon>
        <taxon>Parvularculaceae</taxon>
        <taxon>Aquisalinus</taxon>
    </lineage>
</organism>
<dbReference type="InterPro" id="IPR007138">
    <property type="entry name" value="ABM_dom"/>
</dbReference>
<dbReference type="PANTHER" id="PTHR37811:SF2">
    <property type="entry name" value="ABM DOMAIN-CONTAINING PROTEIN"/>
    <property type="match status" value="1"/>
</dbReference>
<reference evidence="2" key="2">
    <citation type="submission" date="2020-09" db="EMBL/GenBank/DDBJ databases">
        <authorList>
            <person name="Sun Q."/>
            <person name="Zhou Y."/>
        </authorList>
    </citation>
    <scope>NUCLEOTIDE SEQUENCE</scope>
    <source>
        <strain evidence="2">CGMCC 1.12921</strain>
    </source>
</reference>
<gene>
    <name evidence="2" type="ORF">GCM10011342_16260</name>
</gene>
<evidence type="ECO:0000313" key="3">
    <source>
        <dbReference type="Proteomes" id="UP000613582"/>
    </source>
</evidence>
<dbReference type="Gene3D" id="3.30.70.100">
    <property type="match status" value="1"/>
</dbReference>